<dbReference type="AlphaFoldDB" id="R7VH90"/>
<feature type="domain" description="C2" evidence="8">
    <location>
        <begin position="182"/>
        <end position="312"/>
    </location>
</feature>
<feature type="region of interest" description="Disordered" evidence="7">
    <location>
        <begin position="97"/>
        <end position="117"/>
    </location>
</feature>
<comment type="subcellular location">
    <subcellularLocation>
        <location evidence="1">Membrane</location>
        <topology evidence="1">Peripheral membrane protein</topology>
    </subcellularLocation>
</comment>
<keyword evidence="2" id="KW-0677">Repeat</keyword>
<dbReference type="GO" id="GO:0017156">
    <property type="term" value="P:calcium-ion regulated exocytosis"/>
    <property type="evidence" value="ECO:0007669"/>
    <property type="project" value="TreeGrafter"/>
</dbReference>
<name>R7VH90_CAPTE</name>
<dbReference type="GO" id="GO:0005886">
    <property type="term" value="C:plasma membrane"/>
    <property type="evidence" value="ECO:0007669"/>
    <property type="project" value="TreeGrafter"/>
</dbReference>
<dbReference type="CDD" id="cd08390">
    <property type="entry name" value="C2A_Synaptotagmin-15-17"/>
    <property type="match status" value="1"/>
</dbReference>
<evidence type="ECO:0000256" key="3">
    <source>
        <dbReference type="ARBA" id="ARBA00022782"/>
    </source>
</evidence>
<dbReference type="InterPro" id="IPR035892">
    <property type="entry name" value="C2_domain_sf"/>
</dbReference>
<dbReference type="PANTHER" id="PTHR10024:SF348">
    <property type="entry name" value="SYNAPTOTAGMIN-17"/>
    <property type="match status" value="1"/>
</dbReference>
<dbReference type="STRING" id="283909.R7VH90"/>
<evidence type="ECO:0000313" key="9">
    <source>
        <dbReference type="EMBL" id="ELU18173.1"/>
    </source>
</evidence>
<dbReference type="GO" id="GO:0000149">
    <property type="term" value="F:SNARE binding"/>
    <property type="evidence" value="ECO:0007669"/>
    <property type="project" value="TreeGrafter"/>
</dbReference>
<evidence type="ECO:0000256" key="6">
    <source>
        <dbReference type="ARBA" id="ARBA00031667"/>
    </source>
</evidence>
<dbReference type="OrthoDB" id="270970at2759"/>
<dbReference type="PRINTS" id="PR00399">
    <property type="entry name" value="SYNAPTOTAGMN"/>
</dbReference>
<dbReference type="GO" id="GO:0030154">
    <property type="term" value="P:cell differentiation"/>
    <property type="evidence" value="ECO:0007669"/>
    <property type="project" value="UniProtKB-KW"/>
</dbReference>
<dbReference type="InterPro" id="IPR001565">
    <property type="entry name" value="Synaptotagmin"/>
</dbReference>
<gene>
    <name evidence="9" type="primary">Syt17</name>
    <name evidence="9" type="ORF">CAPTEDRAFT_238578</name>
</gene>
<evidence type="ECO:0000256" key="1">
    <source>
        <dbReference type="ARBA" id="ARBA00004170"/>
    </source>
</evidence>
<dbReference type="Gene3D" id="2.60.40.150">
    <property type="entry name" value="C2 domain"/>
    <property type="match status" value="2"/>
</dbReference>
<feature type="compositionally biased region" description="Low complexity" evidence="7">
    <location>
        <begin position="97"/>
        <end position="107"/>
    </location>
</feature>
<dbReference type="FunFam" id="2.60.40.150:FF:000064">
    <property type="entry name" value="synaptotagmin-17 isoform X1"/>
    <property type="match status" value="1"/>
</dbReference>
<protein>
    <recommendedName>
        <fullName evidence="5">Synaptotagmin-17</fullName>
    </recommendedName>
    <alternativeName>
        <fullName evidence="6">Synaptotagmin XVII</fullName>
    </alternativeName>
</protein>
<evidence type="ECO:0000259" key="8">
    <source>
        <dbReference type="PROSITE" id="PS50004"/>
    </source>
</evidence>
<keyword evidence="4" id="KW-0472">Membrane</keyword>
<dbReference type="SUPFAM" id="SSF49562">
    <property type="entry name" value="C2 domain (Calcium/lipid-binding domain, CaLB)"/>
    <property type="match status" value="2"/>
</dbReference>
<evidence type="ECO:0000256" key="5">
    <source>
        <dbReference type="ARBA" id="ARBA00023816"/>
    </source>
</evidence>
<proteinExistence type="predicted"/>
<dbReference type="PANTHER" id="PTHR10024">
    <property type="entry name" value="SYNAPTOTAGMIN"/>
    <property type="match status" value="1"/>
</dbReference>
<evidence type="ECO:0000256" key="4">
    <source>
        <dbReference type="ARBA" id="ARBA00023136"/>
    </source>
</evidence>
<evidence type="ECO:0000256" key="2">
    <source>
        <dbReference type="ARBA" id="ARBA00022737"/>
    </source>
</evidence>
<organism evidence="9">
    <name type="scientific">Capitella teleta</name>
    <name type="common">Polychaete worm</name>
    <dbReference type="NCBI Taxonomy" id="283909"/>
    <lineage>
        <taxon>Eukaryota</taxon>
        <taxon>Metazoa</taxon>
        <taxon>Spiralia</taxon>
        <taxon>Lophotrochozoa</taxon>
        <taxon>Annelida</taxon>
        <taxon>Polychaeta</taxon>
        <taxon>Sedentaria</taxon>
        <taxon>Scolecida</taxon>
        <taxon>Capitellidae</taxon>
        <taxon>Capitella</taxon>
    </lineage>
</organism>
<dbReference type="EMBL" id="KB292092">
    <property type="protein sequence ID" value="ELU18173.1"/>
    <property type="molecule type" value="Genomic_DNA"/>
</dbReference>
<accession>R7VH90</accession>
<dbReference type="SMART" id="SM00239">
    <property type="entry name" value="C2"/>
    <property type="match status" value="2"/>
</dbReference>
<dbReference type="GO" id="GO:0070382">
    <property type="term" value="C:exocytic vesicle"/>
    <property type="evidence" value="ECO:0007669"/>
    <property type="project" value="TreeGrafter"/>
</dbReference>
<evidence type="ECO:0000256" key="7">
    <source>
        <dbReference type="SAM" id="MobiDB-lite"/>
    </source>
</evidence>
<sequence>MTSETSKANEVEGLVTKVVRLACCGNTWCLDCWQQCWEPEVPEHRIQKADIQPILVLPHKPITRLDSTASHTSIGSTFSGCSAPPCSPGVWDRMDSFGSSRKGSLSSDPEFRARTGPTPIIDMKPIEFWTANRENVQPRKLSRHYTSESEISIEDLKPEMYPDAIETGEESLTDEEKLARFKLGQVHFGMQYDVPSSSLIIRIIGARDLPTPCTATDGSRPASEGPLHSYPYAKICLLPDQKTSHQTTVQRKTQTPQWDEVFTFELPFKEVQRRTLEITVKDFDKYSHHCVIGKVHLPLEDINLIKGGHMWKPLLPSDKVMDNMSIENTDLGEILLSLNYLPTAGRLTVDIIKGKQLLQTDVMKASDPFVKVTLCYGRKTMKSKKTTVKKTSMDPVFNESLSFNVTSEQLNYCSLVVTVWDYKTKSKDEFIGRIVMGKNASGPYEVTHWNRMLQCQRSPVAQWHTLMSRQHCMLKCPVAEAHT</sequence>
<dbReference type="GO" id="GO:0001786">
    <property type="term" value="F:phosphatidylserine binding"/>
    <property type="evidence" value="ECO:0007669"/>
    <property type="project" value="TreeGrafter"/>
</dbReference>
<dbReference type="InParanoid" id="R7VH90"/>
<dbReference type="GO" id="GO:0005544">
    <property type="term" value="F:calcium-dependent phospholipid binding"/>
    <property type="evidence" value="ECO:0007669"/>
    <property type="project" value="TreeGrafter"/>
</dbReference>
<keyword evidence="3" id="KW-0221">Differentiation</keyword>
<dbReference type="Pfam" id="PF00168">
    <property type="entry name" value="C2"/>
    <property type="match status" value="2"/>
</dbReference>
<dbReference type="InterPro" id="IPR047897">
    <property type="entry name" value="Synaptotagmin-15/17_C2A"/>
</dbReference>
<feature type="domain" description="C2" evidence="8">
    <location>
        <begin position="330"/>
        <end position="464"/>
    </location>
</feature>
<dbReference type="GO" id="GO:0030276">
    <property type="term" value="F:clathrin binding"/>
    <property type="evidence" value="ECO:0007669"/>
    <property type="project" value="TreeGrafter"/>
</dbReference>
<dbReference type="PROSITE" id="PS50004">
    <property type="entry name" value="C2"/>
    <property type="match status" value="2"/>
</dbReference>
<reference evidence="9" key="1">
    <citation type="journal article" date="2013" name="Nature">
        <title>Insights into bilaterian evolution from three spiralian genomes.</title>
        <authorList>
            <person name="Simakov O."/>
            <person name="Marletaz F."/>
            <person name="Cho S.J."/>
            <person name="Edsinger-Gonzales E."/>
            <person name="Havlak P."/>
            <person name="Hellsten U."/>
            <person name="Kuo D.H."/>
            <person name="Larsson T."/>
            <person name="Lv J."/>
            <person name="Arendt D."/>
            <person name="Savage R."/>
            <person name="Osoegawa K."/>
            <person name="de Jong P."/>
            <person name="Grimwood J."/>
            <person name="Chapman J.A."/>
            <person name="Shapiro H."/>
            <person name="Aerts A."/>
            <person name="Otillar R.P."/>
            <person name="Terry A.Y."/>
            <person name="Boore J.L."/>
            <person name="Grigoriev I.V."/>
            <person name="Lindberg D.R."/>
            <person name="Seaver E.C."/>
            <person name="Weisblat D.A."/>
            <person name="Putnam N.H."/>
            <person name="Rokhsar D.S."/>
        </authorList>
    </citation>
    <scope>NUCLEOTIDE SEQUENCE</scope>
    <source>
        <strain evidence="9">I ESC-2004</strain>
    </source>
</reference>
<dbReference type="GO" id="GO:0005509">
    <property type="term" value="F:calcium ion binding"/>
    <property type="evidence" value="ECO:0007669"/>
    <property type="project" value="TreeGrafter"/>
</dbReference>
<dbReference type="InterPro" id="IPR000008">
    <property type="entry name" value="C2_dom"/>
</dbReference>
<dbReference type="FunFam" id="2.60.40.150:FF:000053">
    <property type="entry name" value="synaptotagmin-17 isoform X1"/>
    <property type="match status" value="1"/>
</dbReference>